<keyword evidence="3" id="KW-0732">Signal</keyword>
<name>A0A2S9JM03_9SPHI</name>
<evidence type="ECO:0000259" key="7">
    <source>
        <dbReference type="Pfam" id="PF14322"/>
    </source>
</evidence>
<evidence type="ECO:0000256" key="4">
    <source>
        <dbReference type="ARBA" id="ARBA00023136"/>
    </source>
</evidence>
<dbReference type="EMBL" id="PVBS01000002">
    <property type="protein sequence ID" value="PRD54151.1"/>
    <property type="molecule type" value="Genomic_DNA"/>
</dbReference>
<keyword evidence="9" id="KW-1185">Reference proteome</keyword>
<evidence type="ECO:0000256" key="1">
    <source>
        <dbReference type="ARBA" id="ARBA00004442"/>
    </source>
</evidence>
<feature type="domain" description="SusD-like N-terminal" evidence="7">
    <location>
        <begin position="101"/>
        <end position="235"/>
    </location>
</feature>
<dbReference type="InterPro" id="IPR012944">
    <property type="entry name" value="SusD_RagB_dom"/>
</dbReference>
<dbReference type="GO" id="GO:0009279">
    <property type="term" value="C:cell outer membrane"/>
    <property type="evidence" value="ECO:0007669"/>
    <property type="project" value="UniProtKB-SubCell"/>
</dbReference>
<dbReference type="SUPFAM" id="SSF48452">
    <property type="entry name" value="TPR-like"/>
    <property type="match status" value="1"/>
</dbReference>
<reference evidence="8 9" key="1">
    <citation type="submission" date="2018-02" db="EMBL/GenBank/DDBJ databases">
        <title>The draft genome of Sphingobacterium gobiense H7.</title>
        <authorList>
            <person name="Li L."/>
            <person name="Liu L."/>
            <person name="Zhang X."/>
            <person name="Wang T."/>
            <person name="Liang L."/>
        </authorList>
    </citation>
    <scope>NUCLEOTIDE SEQUENCE [LARGE SCALE GENOMIC DNA]</scope>
    <source>
        <strain evidence="8 9">ACCC 05757</strain>
    </source>
</reference>
<evidence type="ECO:0000256" key="3">
    <source>
        <dbReference type="ARBA" id="ARBA00022729"/>
    </source>
</evidence>
<evidence type="ECO:0000256" key="5">
    <source>
        <dbReference type="ARBA" id="ARBA00023237"/>
    </source>
</evidence>
<dbReference type="AlphaFoldDB" id="A0A2S9JM03"/>
<dbReference type="InterPro" id="IPR011990">
    <property type="entry name" value="TPR-like_helical_dom_sf"/>
</dbReference>
<comment type="similarity">
    <text evidence="2">Belongs to the SusD family.</text>
</comment>
<dbReference type="OrthoDB" id="5694214at2"/>
<accession>A0A2S9JM03</accession>
<evidence type="ECO:0000256" key="2">
    <source>
        <dbReference type="ARBA" id="ARBA00006275"/>
    </source>
</evidence>
<evidence type="ECO:0000313" key="9">
    <source>
        <dbReference type="Proteomes" id="UP000238642"/>
    </source>
</evidence>
<feature type="domain" description="RagB/SusD" evidence="6">
    <location>
        <begin position="377"/>
        <end position="642"/>
    </location>
</feature>
<evidence type="ECO:0000259" key="6">
    <source>
        <dbReference type="Pfam" id="PF07980"/>
    </source>
</evidence>
<proteinExistence type="inferred from homology"/>
<evidence type="ECO:0008006" key="10">
    <source>
        <dbReference type="Google" id="ProtNLM"/>
    </source>
</evidence>
<comment type="caution">
    <text evidence="8">The sequence shown here is derived from an EMBL/GenBank/DDBJ whole genome shotgun (WGS) entry which is preliminary data.</text>
</comment>
<comment type="subcellular location">
    <subcellularLocation>
        <location evidence="1">Cell outer membrane</location>
    </subcellularLocation>
</comment>
<dbReference type="Gene3D" id="1.25.40.390">
    <property type="match status" value="1"/>
</dbReference>
<dbReference type="InterPro" id="IPR033985">
    <property type="entry name" value="SusD-like_N"/>
</dbReference>
<keyword evidence="5" id="KW-0998">Cell outer membrane</keyword>
<dbReference type="Proteomes" id="UP000238642">
    <property type="component" value="Unassembled WGS sequence"/>
</dbReference>
<dbReference type="Pfam" id="PF14322">
    <property type="entry name" value="SusD-like_3"/>
    <property type="match status" value="1"/>
</dbReference>
<organism evidence="8 9">
    <name type="scientific">Sphingobacterium gobiense</name>
    <dbReference type="NCBI Taxonomy" id="1382456"/>
    <lineage>
        <taxon>Bacteria</taxon>
        <taxon>Pseudomonadati</taxon>
        <taxon>Bacteroidota</taxon>
        <taxon>Sphingobacteriia</taxon>
        <taxon>Sphingobacteriales</taxon>
        <taxon>Sphingobacteriaceae</taxon>
        <taxon>Sphingobacterium</taxon>
    </lineage>
</organism>
<sequence>MGIINKKVNQMKNTTMKRLGYKISFGLLMAVGISSCTLDEWNPSTVDVETGYKYRDGYESLVNYCYDGLYYFYGKIDGIGAMEMGTDLWANVANAETGFILYNSNMNAQLGTLATIWNGMYATVNYCNTAIYYADQVEGYGSEGERNAKVAEAYFLRGWANWHLVEQFGGVSLTTIPSTETGPVNSPVRASEQAFYDLIISDLIFATEHLPDRPEGERGRVTKKAAYAMLAKAYLQRTRLGDVQENARLALEAAEELITNGSTYGVSLYQSDDEQSGFGKLWSGANNKNNSEFLFIEAVDHTEGRNPEGWNRGRTRQYYLMDARTTGAPWGTQENDAWLGRANSRNFKPTKYLLTELFEPVADPADTRFKETFFYEYYNATWVDKTIDQGMVTQYGKNPNLVGHVIKNTAATGSSLVQGGRGINHMGLVNMTDEDKDGWLDGLSVFTPNWVMSAAEKRDLPFWIVDPSDWFQADGRWVQPESNSMATYTREIYPSLKKFSSLEYVYDRQYWLGDIPIIRLGEVYLIAAEAALLANGDASKAQGYVNELRRRAAVTSRQSEMEVGAGEVTLDFILAERGRELAGEQIRWYDLKRMGKLTADYLQTTNPDIRFFDANKHTVRPIPQSFMDAIANPQEFGQNPNY</sequence>
<keyword evidence="4" id="KW-0472">Membrane</keyword>
<protein>
    <recommendedName>
        <fullName evidence="10">RagB/SusD family nutrient uptake outer membrane protein</fullName>
    </recommendedName>
</protein>
<dbReference type="Pfam" id="PF07980">
    <property type="entry name" value="SusD_RagB"/>
    <property type="match status" value="1"/>
</dbReference>
<evidence type="ECO:0000313" key="8">
    <source>
        <dbReference type="EMBL" id="PRD54151.1"/>
    </source>
</evidence>
<gene>
    <name evidence="8" type="ORF">C5749_11725</name>
</gene>